<dbReference type="Proteomes" id="UP000807115">
    <property type="component" value="Chromosome 1"/>
</dbReference>
<comment type="caution">
    <text evidence="2">The sequence shown here is derived from an EMBL/GenBank/DDBJ whole genome shotgun (WGS) entry which is preliminary data.</text>
</comment>
<feature type="chain" id="PRO_5037988900" evidence="1">
    <location>
        <begin position="26"/>
        <end position="54"/>
    </location>
</feature>
<proteinExistence type="predicted"/>
<evidence type="ECO:0000313" key="2">
    <source>
        <dbReference type="EMBL" id="KAG0548351.1"/>
    </source>
</evidence>
<protein>
    <submittedName>
        <fullName evidence="2">Uncharacterized protein</fullName>
    </submittedName>
</protein>
<gene>
    <name evidence="2" type="ORF">BDA96_01G159400</name>
</gene>
<keyword evidence="1" id="KW-0732">Signal</keyword>
<evidence type="ECO:0000313" key="3">
    <source>
        <dbReference type="Proteomes" id="UP000807115"/>
    </source>
</evidence>
<sequence length="54" mass="6059">MQSHGTAKQWITNLQLLVLAKEITASRTCLTVSLELICRICYGVLSTMDYQPSE</sequence>
<organism evidence="2 3">
    <name type="scientific">Sorghum bicolor</name>
    <name type="common">Sorghum</name>
    <name type="synonym">Sorghum vulgare</name>
    <dbReference type="NCBI Taxonomy" id="4558"/>
    <lineage>
        <taxon>Eukaryota</taxon>
        <taxon>Viridiplantae</taxon>
        <taxon>Streptophyta</taxon>
        <taxon>Embryophyta</taxon>
        <taxon>Tracheophyta</taxon>
        <taxon>Spermatophyta</taxon>
        <taxon>Magnoliopsida</taxon>
        <taxon>Liliopsida</taxon>
        <taxon>Poales</taxon>
        <taxon>Poaceae</taxon>
        <taxon>PACMAD clade</taxon>
        <taxon>Panicoideae</taxon>
        <taxon>Andropogonodae</taxon>
        <taxon>Andropogoneae</taxon>
        <taxon>Sorghinae</taxon>
        <taxon>Sorghum</taxon>
    </lineage>
</organism>
<feature type="signal peptide" evidence="1">
    <location>
        <begin position="1"/>
        <end position="25"/>
    </location>
</feature>
<name>A0A921V0A5_SORBI</name>
<reference evidence="2" key="2">
    <citation type="submission" date="2020-10" db="EMBL/GenBank/DDBJ databases">
        <authorList>
            <person name="Cooper E.A."/>
            <person name="Brenton Z.W."/>
            <person name="Flinn B.S."/>
            <person name="Jenkins J."/>
            <person name="Shu S."/>
            <person name="Flowers D."/>
            <person name="Luo F."/>
            <person name="Wang Y."/>
            <person name="Xia P."/>
            <person name="Barry K."/>
            <person name="Daum C."/>
            <person name="Lipzen A."/>
            <person name="Yoshinaga Y."/>
            <person name="Schmutz J."/>
            <person name="Saski C."/>
            <person name="Vermerris W."/>
            <person name="Kresovich S."/>
        </authorList>
    </citation>
    <scope>NUCLEOTIDE SEQUENCE</scope>
</reference>
<dbReference type="AlphaFoldDB" id="A0A921V0A5"/>
<evidence type="ECO:0000256" key="1">
    <source>
        <dbReference type="SAM" id="SignalP"/>
    </source>
</evidence>
<reference evidence="2" key="1">
    <citation type="journal article" date="2019" name="BMC Genomics">
        <title>A new reference genome for Sorghum bicolor reveals high levels of sequence similarity between sweet and grain genotypes: implications for the genetics of sugar metabolism.</title>
        <authorList>
            <person name="Cooper E.A."/>
            <person name="Brenton Z.W."/>
            <person name="Flinn B.S."/>
            <person name="Jenkins J."/>
            <person name="Shu S."/>
            <person name="Flowers D."/>
            <person name="Luo F."/>
            <person name="Wang Y."/>
            <person name="Xia P."/>
            <person name="Barry K."/>
            <person name="Daum C."/>
            <person name="Lipzen A."/>
            <person name="Yoshinaga Y."/>
            <person name="Schmutz J."/>
            <person name="Saski C."/>
            <person name="Vermerris W."/>
            <person name="Kresovich S."/>
        </authorList>
    </citation>
    <scope>NUCLEOTIDE SEQUENCE</scope>
</reference>
<dbReference type="EMBL" id="CM027680">
    <property type="protein sequence ID" value="KAG0548351.1"/>
    <property type="molecule type" value="Genomic_DNA"/>
</dbReference>
<accession>A0A921V0A5</accession>